<evidence type="ECO:0000313" key="1">
    <source>
        <dbReference type="EMBL" id="QQV92176.1"/>
    </source>
</evidence>
<gene>
    <name evidence="1" type="ORF">vBKpMFBKp24_253</name>
</gene>
<sequence>MKLDQIFWFLKKEKELSTRGGNKFKELFLYVDELEERKRKVIPELEKDFTQILRRVEEKFELVLKENWDGQFGYSSFYVETLHVGEINTALRGYTVNYHINKIEGEVILRVSAISEMKQNDVVCEYFKERLVDFLDPDYNEVGKFFIDKEKVEMVINFFSPFQFGANSDAL</sequence>
<accession>A0A7U0GBI1</accession>
<reference evidence="1 2" key="1">
    <citation type="submission" date="2020-12" db="EMBL/GenBank/DDBJ databases">
        <title>Genomic characterization of four novel bacteriophages infecting Klebsiella pneumoniae.</title>
        <authorList>
            <person name="Estrada Bonilla B."/>
            <person name="Costa A.R."/>
            <person name="van Rossum T."/>
            <person name="Hagedoorn S."/>
            <person name="Wallinga H."/>
            <person name="Xiao M."/>
            <person name="Song W."/>
            <person name="Haas P.-J."/>
            <person name="Nobrega F.L."/>
            <person name="Brouns S.J.J."/>
        </authorList>
    </citation>
    <scope>NUCLEOTIDE SEQUENCE [LARGE SCALE GENOMIC DNA]</scope>
</reference>
<dbReference type="EMBL" id="MW394391">
    <property type="protein sequence ID" value="QQV92176.1"/>
    <property type="molecule type" value="Genomic_DNA"/>
</dbReference>
<name>A0A7U0GBI1_9CAUD</name>
<dbReference type="Proteomes" id="UP000596381">
    <property type="component" value="Segment"/>
</dbReference>
<keyword evidence="2" id="KW-1185">Reference proteome</keyword>
<protein>
    <submittedName>
        <fullName evidence="1">Uncharacterized protein</fullName>
    </submittedName>
</protein>
<organism evidence="1 2">
    <name type="scientific">Klebsiella phage vB_KpM_FBKp24</name>
    <dbReference type="NCBI Taxonomy" id="2801834"/>
    <lineage>
        <taxon>Viruses</taxon>
        <taxon>Duplodnaviria</taxon>
        <taxon>Heunggongvirae</taxon>
        <taxon>Uroviricota</taxon>
        <taxon>Caudoviricetes</taxon>
        <taxon>Chimalliviridae</taxon>
        <taxon>Maaswegvirus</taxon>
        <taxon>Maaswegvirus Kp24</taxon>
    </lineage>
</organism>
<proteinExistence type="predicted"/>
<evidence type="ECO:0000313" key="2">
    <source>
        <dbReference type="Proteomes" id="UP000596381"/>
    </source>
</evidence>